<reference evidence="1 2" key="1">
    <citation type="submission" date="2023-07" db="EMBL/GenBank/DDBJ databases">
        <title>Sequencing the genomes of 1000 actinobacteria strains.</title>
        <authorList>
            <person name="Klenk H.-P."/>
        </authorList>
    </citation>
    <scope>NUCLEOTIDE SEQUENCE [LARGE SCALE GENOMIC DNA]</scope>
    <source>
        <strain evidence="1 2">DSM 43749</strain>
    </source>
</reference>
<evidence type="ECO:0000313" key="1">
    <source>
        <dbReference type="EMBL" id="MDR6593036.1"/>
    </source>
</evidence>
<dbReference type="EMBL" id="JAVDSG010000001">
    <property type="protein sequence ID" value="MDR6593036.1"/>
    <property type="molecule type" value="Genomic_DNA"/>
</dbReference>
<organism evidence="1 2">
    <name type="scientific">Saccharothrix longispora</name>
    <dbReference type="NCBI Taxonomy" id="33920"/>
    <lineage>
        <taxon>Bacteria</taxon>
        <taxon>Bacillati</taxon>
        <taxon>Actinomycetota</taxon>
        <taxon>Actinomycetes</taxon>
        <taxon>Pseudonocardiales</taxon>
        <taxon>Pseudonocardiaceae</taxon>
        <taxon>Saccharothrix</taxon>
    </lineage>
</organism>
<keyword evidence="2" id="KW-1185">Reference proteome</keyword>
<comment type="caution">
    <text evidence="1">The sequence shown here is derived from an EMBL/GenBank/DDBJ whole genome shotgun (WGS) entry which is preliminary data.</text>
</comment>
<name>A0ABU1PR03_9PSEU</name>
<accession>A0ABU1PR03</accession>
<dbReference type="RefSeq" id="WP_310305261.1">
    <property type="nucleotide sequence ID" value="NZ_BAAAXB010000001.1"/>
</dbReference>
<sequence length="40" mass="3903">MPWHPLVLAVALTAASAGGAAFAPWLFVGVTAGFATSGST</sequence>
<gene>
    <name evidence="1" type="ORF">J2S66_001420</name>
</gene>
<protein>
    <recommendedName>
        <fullName evidence="3">Sulfite exporter TauE/SafE family protein</fullName>
    </recommendedName>
</protein>
<evidence type="ECO:0000313" key="2">
    <source>
        <dbReference type="Proteomes" id="UP001268819"/>
    </source>
</evidence>
<dbReference type="Proteomes" id="UP001268819">
    <property type="component" value="Unassembled WGS sequence"/>
</dbReference>
<proteinExistence type="predicted"/>
<evidence type="ECO:0008006" key="3">
    <source>
        <dbReference type="Google" id="ProtNLM"/>
    </source>
</evidence>